<organism evidence="2">
    <name type="scientific">candidate division WOR-3 bacterium</name>
    <dbReference type="NCBI Taxonomy" id="2052148"/>
    <lineage>
        <taxon>Bacteria</taxon>
        <taxon>Bacteria division WOR-3</taxon>
    </lineage>
</organism>
<dbReference type="InterPro" id="IPR015943">
    <property type="entry name" value="WD40/YVTN_repeat-like_dom_sf"/>
</dbReference>
<gene>
    <name evidence="2" type="ORF">ENV60_06450</name>
</gene>
<dbReference type="SMART" id="SM00564">
    <property type="entry name" value="PQQ"/>
    <property type="match status" value="3"/>
</dbReference>
<feature type="domain" description="Secretion system C-terminal sorting" evidence="1">
    <location>
        <begin position="423"/>
        <end position="507"/>
    </location>
</feature>
<comment type="caution">
    <text evidence="2">The sequence shown here is derived from an EMBL/GenBank/DDBJ whole genome shotgun (WGS) entry which is preliminary data.</text>
</comment>
<dbReference type="InterPro" id="IPR018391">
    <property type="entry name" value="PQQ_b-propeller_rpt"/>
</dbReference>
<dbReference type="InterPro" id="IPR011047">
    <property type="entry name" value="Quinoprotein_ADH-like_sf"/>
</dbReference>
<dbReference type="AlphaFoldDB" id="A0A7C4XL84"/>
<evidence type="ECO:0000313" key="2">
    <source>
        <dbReference type="EMBL" id="HGV97918.1"/>
    </source>
</evidence>
<protein>
    <submittedName>
        <fullName evidence="2">T9SS type A sorting domain-containing protein</fullName>
    </submittedName>
</protein>
<reference evidence="2" key="1">
    <citation type="journal article" date="2020" name="mSystems">
        <title>Genome- and Community-Level Interaction Insights into Carbon Utilization and Element Cycling Functions of Hydrothermarchaeota in Hydrothermal Sediment.</title>
        <authorList>
            <person name="Zhou Z."/>
            <person name="Liu Y."/>
            <person name="Xu W."/>
            <person name="Pan J."/>
            <person name="Luo Z.H."/>
            <person name="Li M."/>
        </authorList>
    </citation>
    <scope>NUCLEOTIDE SEQUENCE [LARGE SCALE GENOMIC DNA]</scope>
    <source>
        <strain evidence="2">SpSt-774</strain>
    </source>
</reference>
<name>A0A7C4XL84_UNCW3</name>
<accession>A0A7C4XL84</accession>
<dbReference type="Pfam" id="PF18962">
    <property type="entry name" value="Por_Secre_tail"/>
    <property type="match status" value="1"/>
</dbReference>
<dbReference type="SUPFAM" id="SSF63829">
    <property type="entry name" value="Calcium-dependent phosphotriesterase"/>
    <property type="match status" value="1"/>
</dbReference>
<dbReference type="InterPro" id="IPR026444">
    <property type="entry name" value="Secre_tail"/>
</dbReference>
<dbReference type="Gene3D" id="2.130.10.10">
    <property type="entry name" value="YVTN repeat-like/Quinoprotein amine dehydrogenase"/>
    <property type="match status" value="1"/>
</dbReference>
<evidence type="ECO:0000259" key="1">
    <source>
        <dbReference type="Pfam" id="PF18962"/>
    </source>
</evidence>
<dbReference type="Gene3D" id="2.60.40.4070">
    <property type="match status" value="1"/>
</dbReference>
<proteinExistence type="predicted"/>
<sequence length="510" mass="57157">MGVDMKPRFGFLLLLPFLGTLSFSAPIWPNWKYDRQLTGRCPYIGPDEPDIAWVFDTGDTFKIRYASPVIGEDGTIYFSSPDSFVFAVGPNGNEKWRYKTKGIPFYSALDNQGRIYVGVIGQFGDSLWVLALDDSITYARLVWSWSIVHSWDYLLLPPLNIGIDGTIYITADSLRAIDNNGNLKWSYYRGVTAAYPPAISHDGSTLYCEGILDMWTTAFFSIDSSGATNWTRVTGPAPMNLAWASPAIGTDSAIYFITGLGILNAWLPNNSEKWPPVSGISDIVLYTSVSLGLNDTLWFINPGYRPIYRKFSPDDGSITFMDTILATPSQNNRYNSFIIDALGQAYIVVRDSGITQSTIYAFNSDGTVKWTYPIPEYTNRTTPAISPDRILYVIGGTKLYAIKDVHLITENSPDMVKPFTFSVFPNPFSEKLMIKFQASSLGTFRNTTFSIKIYDASGRLVKQFNHLTNYQSSIIWNGTDNFGRRLPSGIYFISAESEEFKMTKKAILVR</sequence>
<dbReference type="EMBL" id="DTGZ01000119">
    <property type="protein sequence ID" value="HGV97918.1"/>
    <property type="molecule type" value="Genomic_DNA"/>
</dbReference>
<dbReference type="SUPFAM" id="SSF50998">
    <property type="entry name" value="Quinoprotein alcohol dehydrogenase-like"/>
    <property type="match status" value="1"/>
</dbReference>
<dbReference type="NCBIfam" id="TIGR04183">
    <property type="entry name" value="Por_Secre_tail"/>
    <property type="match status" value="1"/>
</dbReference>